<proteinExistence type="predicted"/>
<name>A0ABY7GPP2_9GAMM</name>
<keyword evidence="1" id="KW-0472">Membrane</keyword>
<reference evidence="3" key="1">
    <citation type="submission" date="2022-11" db="EMBL/GenBank/DDBJ databases">
        <title>Methylomonas rapida sp. nov., Carotenoid-Producing Obligate Methanotrophs with High Growth Characteristics and Biotechnological Potential.</title>
        <authorList>
            <person name="Tikhonova E.N."/>
            <person name="Suleimanov R.Z."/>
            <person name="Miroshnikov K."/>
            <person name="Oshkin I.Y."/>
            <person name="Belova S.E."/>
            <person name="Danilova O.V."/>
            <person name="Ashikhmin A."/>
            <person name="Konopkin A."/>
            <person name="But S.Y."/>
            <person name="Khmelenina V.N."/>
            <person name="Kuznetsov N."/>
            <person name="Pimenov N.V."/>
            <person name="Dedysh S.N."/>
        </authorList>
    </citation>
    <scope>NUCLEOTIDE SEQUENCE</scope>
    <source>
        <strain evidence="3">MP1</strain>
    </source>
</reference>
<feature type="transmembrane region" description="Helical" evidence="1">
    <location>
        <begin position="220"/>
        <end position="239"/>
    </location>
</feature>
<keyword evidence="2" id="KW-0732">Signal</keyword>
<organism evidence="3 4">
    <name type="scientific">Methylomonas rapida</name>
    <dbReference type="NCBI Taxonomy" id="2963939"/>
    <lineage>
        <taxon>Bacteria</taxon>
        <taxon>Pseudomonadati</taxon>
        <taxon>Pseudomonadota</taxon>
        <taxon>Gammaproteobacteria</taxon>
        <taxon>Methylococcales</taxon>
        <taxon>Methylococcaceae</taxon>
        <taxon>Methylomonas</taxon>
    </lineage>
</organism>
<evidence type="ECO:0000313" key="4">
    <source>
        <dbReference type="Proteomes" id="UP001162780"/>
    </source>
</evidence>
<feature type="chain" id="PRO_5047194727" evidence="2">
    <location>
        <begin position="23"/>
        <end position="251"/>
    </location>
</feature>
<dbReference type="Proteomes" id="UP001162780">
    <property type="component" value="Chromosome"/>
</dbReference>
<dbReference type="EMBL" id="CP113517">
    <property type="protein sequence ID" value="WAR46477.1"/>
    <property type="molecule type" value="Genomic_DNA"/>
</dbReference>
<dbReference type="RefSeq" id="WP_255187386.1">
    <property type="nucleotide sequence ID" value="NZ_CP113517.1"/>
</dbReference>
<evidence type="ECO:0000313" key="3">
    <source>
        <dbReference type="EMBL" id="WAR46477.1"/>
    </source>
</evidence>
<accession>A0ABY7GPP2</accession>
<sequence>MNNQVKKYAVAIAVIGMFVSNADDAVASTSFNSYATLDFAIGSITGASTDYSGLEMTASFSRFYESYTSVTGDGGIHDDNPDIPFISGPMLVGSSFTHTFAFDGGVSDGAIDYNHLGLYDIGFVNNGSEAFDITLNMSYRLFAEVAGDSTAFSSVMIGYSDDLGEFYGVDSIDAAGYLPITSAFSEYAAPYTFTLAAGDSKMFYIDINHYGYLEANAAPVPLPAAAWSFLAGLLGIVGMKKRKLAFNEKIA</sequence>
<keyword evidence="4" id="KW-1185">Reference proteome</keyword>
<keyword evidence="1" id="KW-1133">Transmembrane helix</keyword>
<keyword evidence="1" id="KW-0812">Transmembrane</keyword>
<evidence type="ECO:0000256" key="1">
    <source>
        <dbReference type="SAM" id="Phobius"/>
    </source>
</evidence>
<gene>
    <name evidence="3" type="ORF">NM686_008170</name>
</gene>
<feature type="signal peptide" evidence="2">
    <location>
        <begin position="1"/>
        <end position="22"/>
    </location>
</feature>
<protein>
    <submittedName>
        <fullName evidence="3">Uncharacterized protein</fullName>
    </submittedName>
</protein>
<evidence type="ECO:0000256" key="2">
    <source>
        <dbReference type="SAM" id="SignalP"/>
    </source>
</evidence>